<name>A0A8S3HG99_9BILA</name>
<feature type="compositionally biased region" description="Polar residues" evidence="1">
    <location>
        <begin position="1"/>
        <end position="21"/>
    </location>
</feature>
<evidence type="ECO:0000313" key="2">
    <source>
        <dbReference type="EMBL" id="CAF5183351.1"/>
    </source>
</evidence>
<organism evidence="2 3">
    <name type="scientific">Rotaria magnacalcarata</name>
    <dbReference type="NCBI Taxonomy" id="392030"/>
    <lineage>
        <taxon>Eukaryota</taxon>
        <taxon>Metazoa</taxon>
        <taxon>Spiralia</taxon>
        <taxon>Gnathifera</taxon>
        <taxon>Rotifera</taxon>
        <taxon>Eurotatoria</taxon>
        <taxon>Bdelloidea</taxon>
        <taxon>Philodinida</taxon>
        <taxon>Philodinidae</taxon>
        <taxon>Rotaria</taxon>
    </lineage>
</organism>
<feature type="non-terminal residue" evidence="2">
    <location>
        <position position="1"/>
    </location>
</feature>
<proteinExistence type="predicted"/>
<comment type="caution">
    <text evidence="2">The sequence shown here is derived from an EMBL/GenBank/DDBJ whole genome shotgun (WGS) entry which is preliminary data.</text>
</comment>
<evidence type="ECO:0000313" key="3">
    <source>
        <dbReference type="Proteomes" id="UP000681720"/>
    </source>
</evidence>
<dbReference type="AlphaFoldDB" id="A0A8S3HG99"/>
<gene>
    <name evidence="2" type="ORF">GIL414_LOCUS70093</name>
</gene>
<feature type="compositionally biased region" description="Basic residues" evidence="1">
    <location>
        <begin position="22"/>
        <end position="41"/>
    </location>
</feature>
<reference evidence="2" key="1">
    <citation type="submission" date="2021-02" db="EMBL/GenBank/DDBJ databases">
        <authorList>
            <person name="Nowell W R."/>
        </authorList>
    </citation>
    <scope>NUCLEOTIDE SEQUENCE</scope>
</reference>
<evidence type="ECO:0000256" key="1">
    <source>
        <dbReference type="SAM" id="MobiDB-lite"/>
    </source>
</evidence>
<dbReference type="Proteomes" id="UP000681720">
    <property type="component" value="Unassembled WGS sequence"/>
</dbReference>
<feature type="region of interest" description="Disordered" evidence="1">
    <location>
        <begin position="1"/>
        <end position="41"/>
    </location>
</feature>
<dbReference type="EMBL" id="CAJOBJ010331488">
    <property type="protein sequence ID" value="CAF5183351.1"/>
    <property type="molecule type" value="Genomic_DNA"/>
</dbReference>
<accession>A0A8S3HG99</accession>
<sequence>LSISNPASSNAEPLSSNTARAQKSKRRTKTIEIKKKKIKRK</sequence>
<protein>
    <submittedName>
        <fullName evidence="2">Uncharacterized protein</fullName>
    </submittedName>
</protein>